<dbReference type="InterPro" id="IPR003871">
    <property type="entry name" value="RFA1B/D_OB_1st"/>
</dbReference>
<dbReference type="PANTHER" id="PTHR47165">
    <property type="entry name" value="OS03G0429900 PROTEIN"/>
    <property type="match status" value="1"/>
</dbReference>
<feature type="domain" description="Replication protein A 70 kDa DNA-binding subunit B/D first OB fold" evidence="1">
    <location>
        <begin position="520"/>
        <end position="621"/>
    </location>
</feature>
<dbReference type="Proteomes" id="UP000077755">
    <property type="component" value="Chromosome 3"/>
</dbReference>
<dbReference type="Gene3D" id="2.40.50.140">
    <property type="entry name" value="Nucleic acid-binding proteins"/>
    <property type="match status" value="5"/>
</dbReference>
<evidence type="ECO:0000313" key="3">
    <source>
        <dbReference type="Proteomes" id="UP000077755"/>
    </source>
</evidence>
<reference evidence="2" key="2">
    <citation type="submission" date="2022-03" db="EMBL/GenBank/DDBJ databases">
        <title>Draft title - Genomic analysis of global carrot germplasm unveils the trajectory of domestication and the origin of high carotenoid orange carrot.</title>
        <authorList>
            <person name="Iorizzo M."/>
            <person name="Ellison S."/>
            <person name="Senalik D."/>
            <person name="Macko-Podgorni A."/>
            <person name="Grzebelus D."/>
            <person name="Bostan H."/>
            <person name="Rolling W."/>
            <person name="Curaba J."/>
            <person name="Simon P."/>
        </authorList>
    </citation>
    <scope>NUCLEOTIDE SEQUENCE</scope>
    <source>
        <tissue evidence="2">Leaf</tissue>
    </source>
</reference>
<sequence length="774" mass="88590">MQGRMFDHIQNLEKSRTNWKIKARLTRFWPTFAPETSTIKGYNLILLDDDNSHVHAYVYPDNWRAIGKEVAEGKVYVVENFQVRDTIGKLKPVSTKLCLRLLNSTTIKEVEDDVMIPKHKFEFMDMGDLLEECDRLSENQNPEFAYDVIGAVEEFDKVKRVPTRYGERDQTRFIFTDGRLKFKVTLWGDFASSVSESFKPDLEKPVIGVLTSAKLSTFRGMRYTFHFVVMCKCAEITFWYLSVDQKLEEHQIGALPSTKIYFNLPIDSVAEYRERLREEGYKPGKVYADSTSNASTRIVIEKTSFKQMIEDPGNFRYKRTVMIKFVITKVEEEDNWWFNSCVSCQAEVEKIDKKFKCHECNRSFGYCEKRFRIFVLADDSTLLTNVILLDRVVKRLAGTTVANLLTQIKQDNSVTVASAIFGSIIGKEVIVLLQLTDANVAGDSNLYNVVDLCDSAMYEGAMVLASPTQATSSFSMEGDSVVPGIELFETPGSSHSATKKIKVRSRSAKTDHTGWFMDAHDHLAVVDGSKMTWNVRVRVTRIWPSTIPNGVIVRWNLLLLDSENTHVHASTTPEIWIQFQNLINEGVVCMVRNFSVIPANGIFRPVLHPRQIAFTEATRINVIPEEEFTIQMHRFEIIPLEDLQEHVVEGNPNWLNEFSIDVMGMVEDLEPIQESQTNHGPVEIIKFTIYDGSVRHKVHISGPFNPDALSLYDDQFANPKIVIMASTRISEFRGTIKITNLSSTKIYVNLECPEVTTFRHWLINDGFMEFWPII</sequence>
<dbReference type="CDD" id="cd04480">
    <property type="entry name" value="RPA1_DBD_A_like"/>
    <property type="match status" value="1"/>
</dbReference>
<evidence type="ECO:0000259" key="1">
    <source>
        <dbReference type="Pfam" id="PF02721"/>
    </source>
</evidence>
<proteinExistence type="predicted"/>
<name>A0AAF0WPF8_DAUCS</name>
<feature type="domain" description="Replication protein A 70 kDa DNA-binding subunit B/D first OB fold" evidence="1">
    <location>
        <begin position="6"/>
        <end position="109"/>
    </location>
</feature>
<dbReference type="Pfam" id="PF02721">
    <property type="entry name" value="DUF223"/>
    <property type="match status" value="2"/>
</dbReference>
<gene>
    <name evidence="2" type="ORF">DCAR_0311569</name>
</gene>
<reference evidence="2" key="1">
    <citation type="journal article" date="2016" name="Nat. Genet.">
        <title>A high-quality carrot genome assembly provides new insights into carotenoid accumulation and asterid genome evolution.</title>
        <authorList>
            <person name="Iorizzo M."/>
            <person name="Ellison S."/>
            <person name="Senalik D."/>
            <person name="Zeng P."/>
            <person name="Satapoomin P."/>
            <person name="Huang J."/>
            <person name="Bowman M."/>
            <person name="Iovene M."/>
            <person name="Sanseverino W."/>
            <person name="Cavagnaro P."/>
            <person name="Yildiz M."/>
            <person name="Macko-Podgorni A."/>
            <person name="Moranska E."/>
            <person name="Grzebelus E."/>
            <person name="Grzebelus D."/>
            <person name="Ashrafi H."/>
            <person name="Zheng Z."/>
            <person name="Cheng S."/>
            <person name="Spooner D."/>
            <person name="Van Deynze A."/>
            <person name="Simon P."/>
        </authorList>
    </citation>
    <scope>NUCLEOTIDE SEQUENCE</scope>
    <source>
        <tissue evidence="2">Leaf</tissue>
    </source>
</reference>
<dbReference type="EMBL" id="CP093345">
    <property type="protein sequence ID" value="WOG92306.1"/>
    <property type="molecule type" value="Genomic_DNA"/>
</dbReference>
<evidence type="ECO:0000313" key="2">
    <source>
        <dbReference type="EMBL" id="WOG92306.1"/>
    </source>
</evidence>
<dbReference type="SUPFAM" id="SSF50249">
    <property type="entry name" value="Nucleic acid-binding proteins"/>
    <property type="match status" value="5"/>
</dbReference>
<dbReference type="AlphaFoldDB" id="A0AAF0WPF8"/>
<keyword evidence="3" id="KW-1185">Reference proteome</keyword>
<dbReference type="PANTHER" id="PTHR47165:SF4">
    <property type="entry name" value="OS03G0429900 PROTEIN"/>
    <property type="match status" value="1"/>
</dbReference>
<organism evidence="2 3">
    <name type="scientific">Daucus carota subsp. sativus</name>
    <name type="common">Carrot</name>
    <dbReference type="NCBI Taxonomy" id="79200"/>
    <lineage>
        <taxon>Eukaryota</taxon>
        <taxon>Viridiplantae</taxon>
        <taxon>Streptophyta</taxon>
        <taxon>Embryophyta</taxon>
        <taxon>Tracheophyta</taxon>
        <taxon>Spermatophyta</taxon>
        <taxon>Magnoliopsida</taxon>
        <taxon>eudicotyledons</taxon>
        <taxon>Gunneridae</taxon>
        <taxon>Pentapetalae</taxon>
        <taxon>asterids</taxon>
        <taxon>campanulids</taxon>
        <taxon>Apiales</taxon>
        <taxon>Apiaceae</taxon>
        <taxon>Apioideae</taxon>
        <taxon>Scandiceae</taxon>
        <taxon>Daucinae</taxon>
        <taxon>Daucus</taxon>
        <taxon>Daucus sect. Daucus</taxon>
    </lineage>
</organism>
<accession>A0AAF0WPF8</accession>
<protein>
    <recommendedName>
        <fullName evidence="1">Replication protein A 70 kDa DNA-binding subunit B/D first OB fold domain-containing protein</fullName>
    </recommendedName>
</protein>
<dbReference type="InterPro" id="IPR012340">
    <property type="entry name" value="NA-bd_OB-fold"/>
</dbReference>